<dbReference type="Gene3D" id="3.50.30.50">
    <property type="entry name" value="Putative cyclase"/>
    <property type="match status" value="1"/>
</dbReference>
<evidence type="ECO:0000313" key="2">
    <source>
        <dbReference type="EMBL" id="AGA29183.1"/>
    </source>
</evidence>
<evidence type="ECO:0000256" key="1">
    <source>
        <dbReference type="SAM" id="SignalP"/>
    </source>
</evidence>
<dbReference type="Proteomes" id="UP000010798">
    <property type="component" value="Chromosome"/>
</dbReference>
<dbReference type="STRING" id="886293.Sinac_5029"/>
<feature type="signal peptide" evidence="1">
    <location>
        <begin position="1"/>
        <end position="26"/>
    </location>
</feature>
<dbReference type="PANTHER" id="PTHR31118">
    <property type="entry name" value="CYCLASE-LIKE PROTEIN 2"/>
    <property type="match status" value="1"/>
</dbReference>
<dbReference type="GO" id="GO:0004061">
    <property type="term" value="F:arylformamidase activity"/>
    <property type="evidence" value="ECO:0007669"/>
    <property type="project" value="InterPro"/>
</dbReference>
<dbReference type="eggNOG" id="COG1878">
    <property type="taxonomic scope" value="Bacteria"/>
</dbReference>
<dbReference type="SUPFAM" id="SSF102198">
    <property type="entry name" value="Putative cyclase"/>
    <property type="match status" value="1"/>
</dbReference>
<keyword evidence="3" id="KW-1185">Reference proteome</keyword>
<organism evidence="2 3">
    <name type="scientific">Singulisphaera acidiphila (strain ATCC BAA-1392 / DSM 18658 / VKM B-2454 / MOB10)</name>
    <dbReference type="NCBI Taxonomy" id="886293"/>
    <lineage>
        <taxon>Bacteria</taxon>
        <taxon>Pseudomonadati</taxon>
        <taxon>Planctomycetota</taxon>
        <taxon>Planctomycetia</taxon>
        <taxon>Isosphaerales</taxon>
        <taxon>Isosphaeraceae</taxon>
        <taxon>Singulisphaera</taxon>
    </lineage>
</organism>
<dbReference type="RefSeq" id="WP_015248289.1">
    <property type="nucleotide sequence ID" value="NC_019892.1"/>
</dbReference>
<dbReference type="InterPro" id="IPR007325">
    <property type="entry name" value="KFase/CYL"/>
</dbReference>
<dbReference type="GO" id="GO:0019441">
    <property type="term" value="P:L-tryptophan catabolic process to kynurenine"/>
    <property type="evidence" value="ECO:0007669"/>
    <property type="project" value="InterPro"/>
</dbReference>
<protein>
    <submittedName>
        <fullName evidence="2">Putative metal-dependent hydrolase</fullName>
    </submittedName>
</protein>
<dbReference type="InterPro" id="IPR037175">
    <property type="entry name" value="KFase_sf"/>
</dbReference>
<dbReference type="AlphaFoldDB" id="L0DK18"/>
<keyword evidence="2" id="KW-0378">Hydrolase</keyword>
<accession>L0DK18</accession>
<dbReference type="PANTHER" id="PTHR31118:SF12">
    <property type="entry name" value="CYCLASE-LIKE PROTEIN 2"/>
    <property type="match status" value="1"/>
</dbReference>
<dbReference type="OrthoDB" id="9796085at2"/>
<dbReference type="Pfam" id="PF04199">
    <property type="entry name" value="Cyclase"/>
    <property type="match status" value="1"/>
</dbReference>
<name>L0DK18_SINAD</name>
<sequence>MSRTHASIPVLALILVGAGAFVAVQAQTPRQAPGPLKDLASKAIDLTYAFDKDTIYWPTDKSFQWERTTWGHSAGGYWYASATFAASEHGGTHLDSPIHFGEGQATADQIPLAKLIGPAVVVDIQKACARDRDYQLRPEDLEAWERTYGRIPDGAIVVMRSGWGRFWPDKKAYLGSDQTGDTAHLHFPGVSRAAAEWLVAHRRVSGVGVDTASLDPGPSRDFMAHRVLNGAGIYGLENVANLEQVPETGATLIALPMKIKGGSGGPTRIIAILP</sequence>
<dbReference type="KEGG" id="saci:Sinac_5029"/>
<proteinExistence type="predicted"/>
<reference evidence="2 3" key="1">
    <citation type="submission" date="2012-02" db="EMBL/GenBank/DDBJ databases">
        <title>Complete sequence of chromosome of Singulisphaera acidiphila DSM 18658.</title>
        <authorList>
            <consortium name="US DOE Joint Genome Institute (JGI-PGF)"/>
            <person name="Lucas S."/>
            <person name="Copeland A."/>
            <person name="Lapidus A."/>
            <person name="Glavina del Rio T."/>
            <person name="Dalin E."/>
            <person name="Tice H."/>
            <person name="Bruce D."/>
            <person name="Goodwin L."/>
            <person name="Pitluck S."/>
            <person name="Peters L."/>
            <person name="Ovchinnikova G."/>
            <person name="Chertkov O."/>
            <person name="Kyrpides N."/>
            <person name="Mavromatis K."/>
            <person name="Ivanova N."/>
            <person name="Brettin T."/>
            <person name="Detter J.C."/>
            <person name="Han C."/>
            <person name="Larimer F."/>
            <person name="Land M."/>
            <person name="Hauser L."/>
            <person name="Markowitz V."/>
            <person name="Cheng J.-F."/>
            <person name="Hugenholtz P."/>
            <person name="Woyke T."/>
            <person name="Wu D."/>
            <person name="Tindall B."/>
            <person name="Pomrenke H."/>
            <person name="Brambilla E."/>
            <person name="Klenk H.-P."/>
            <person name="Eisen J.A."/>
        </authorList>
    </citation>
    <scope>NUCLEOTIDE SEQUENCE [LARGE SCALE GENOMIC DNA]</scope>
    <source>
        <strain evidence="3">ATCC BAA-1392 / DSM 18658 / VKM B-2454 / MOB10</strain>
    </source>
</reference>
<feature type="chain" id="PRO_5003940350" evidence="1">
    <location>
        <begin position="27"/>
        <end position="274"/>
    </location>
</feature>
<dbReference type="EMBL" id="CP003364">
    <property type="protein sequence ID" value="AGA29183.1"/>
    <property type="molecule type" value="Genomic_DNA"/>
</dbReference>
<dbReference type="HOGENOM" id="CLU_030671_2_0_0"/>
<evidence type="ECO:0000313" key="3">
    <source>
        <dbReference type="Proteomes" id="UP000010798"/>
    </source>
</evidence>
<keyword evidence="1" id="KW-0732">Signal</keyword>
<gene>
    <name evidence="2" type="ordered locus">Sinac_5029</name>
</gene>